<keyword evidence="11" id="KW-1185">Reference proteome</keyword>
<keyword evidence="3 9" id="KW-0813">Transport</keyword>
<feature type="transmembrane region" description="Helical" evidence="9">
    <location>
        <begin position="315"/>
        <end position="335"/>
    </location>
</feature>
<dbReference type="GO" id="GO:0005524">
    <property type="term" value="F:ATP binding"/>
    <property type="evidence" value="ECO:0007669"/>
    <property type="project" value="UniProtKB-KW"/>
</dbReference>
<dbReference type="GO" id="GO:0005471">
    <property type="term" value="F:ATP:ADP antiporter activity"/>
    <property type="evidence" value="ECO:0007669"/>
    <property type="project" value="InterPro"/>
</dbReference>
<proteinExistence type="inferred from homology"/>
<dbReference type="Pfam" id="PF03219">
    <property type="entry name" value="TLC"/>
    <property type="match status" value="1"/>
</dbReference>
<dbReference type="InterPro" id="IPR004667">
    <property type="entry name" value="ADP_ATP_car_bac_type"/>
</dbReference>
<feature type="transmembrane region" description="Helical" evidence="9">
    <location>
        <begin position="185"/>
        <end position="204"/>
    </location>
</feature>
<evidence type="ECO:0000256" key="6">
    <source>
        <dbReference type="ARBA" id="ARBA00022840"/>
    </source>
</evidence>
<keyword evidence="4 9" id="KW-0812">Transmembrane</keyword>
<keyword evidence="8 9" id="KW-0472">Membrane</keyword>
<dbReference type="SUPFAM" id="SSF103473">
    <property type="entry name" value="MFS general substrate transporter"/>
    <property type="match status" value="1"/>
</dbReference>
<gene>
    <name evidence="10" type="primary">tlcA_2</name>
    <name evidence="10" type="ORF">DK880_00716</name>
</gene>
<evidence type="ECO:0000313" key="11">
    <source>
        <dbReference type="Proteomes" id="UP000245872"/>
    </source>
</evidence>
<keyword evidence="6 9" id="KW-0067">ATP-binding</keyword>
<evidence type="ECO:0000256" key="8">
    <source>
        <dbReference type="ARBA" id="ARBA00023136"/>
    </source>
</evidence>
<comment type="subcellular location">
    <subcellularLocation>
        <location evidence="1 9">Membrane</location>
        <topology evidence="1 9">Multi-pass membrane protein</topology>
    </subcellularLocation>
</comment>
<dbReference type="AlphaFoldDB" id="A0A2Z3L9J1"/>
<feature type="transmembrane region" description="Helical" evidence="9">
    <location>
        <begin position="277"/>
        <end position="295"/>
    </location>
</feature>
<reference evidence="10 11" key="1">
    <citation type="submission" date="2018-05" db="EMBL/GenBank/DDBJ databases">
        <title>Candidatus Cardinium hertigii Genome Assembly.</title>
        <authorList>
            <person name="Showmaker K.C."/>
            <person name="Walden K.O."/>
            <person name="Fields C.J."/>
            <person name="Lambert K.N."/>
            <person name="Hudson M.E."/>
        </authorList>
    </citation>
    <scope>NUCLEOTIDE SEQUENCE [LARGE SCALE GENOMIC DNA]</scope>
    <source>
        <strain evidence="11">cHgTN10</strain>
    </source>
</reference>
<feature type="transmembrane region" description="Helical" evidence="9">
    <location>
        <begin position="462"/>
        <end position="481"/>
    </location>
</feature>
<keyword evidence="5 9" id="KW-0547">Nucleotide-binding</keyword>
<keyword evidence="7 9" id="KW-1133">Transmembrane helix</keyword>
<evidence type="ECO:0000313" key="10">
    <source>
        <dbReference type="EMBL" id="AWN82027.1"/>
    </source>
</evidence>
<feature type="transmembrane region" description="Helical" evidence="9">
    <location>
        <begin position="28"/>
        <end position="46"/>
    </location>
</feature>
<feature type="transmembrane region" description="Helical" evidence="9">
    <location>
        <begin position="147"/>
        <end position="173"/>
    </location>
</feature>
<evidence type="ECO:0000256" key="9">
    <source>
        <dbReference type="RuleBase" id="RU363121"/>
    </source>
</evidence>
<feature type="transmembrane region" description="Helical" evidence="9">
    <location>
        <begin position="216"/>
        <end position="241"/>
    </location>
</feature>
<feature type="transmembrane region" description="Helical" evidence="9">
    <location>
        <begin position="347"/>
        <end position="365"/>
    </location>
</feature>
<dbReference type="RefSeq" id="WP_109997426.1">
    <property type="nucleotide sequence ID" value="NZ_CP029619.1"/>
</dbReference>
<feature type="transmembrane region" description="Helical" evidence="9">
    <location>
        <begin position="385"/>
        <end position="408"/>
    </location>
</feature>
<dbReference type="PANTHER" id="PTHR31187:SF1">
    <property type="entry name" value="ADP,ATP CARRIER PROTEIN 1"/>
    <property type="match status" value="1"/>
</dbReference>
<feature type="transmembrane region" description="Helical" evidence="9">
    <location>
        <begin position="66"/>
        <end position="87"/>
    </location>
</feature>
<evidence type="ECO:0000256" key="3">
    <source>
        <dbReference type="ARBA" id="ARBA00022448"/>
    </source>
</evidence>
<evidence type="ECO:0000256" key="5">
    <source>
        <dbReference type="ARBA" id="ARBA00022741"/>
    </source>
</evidence>
<evidence type="ECO:0000256" key="1">
    <source>
        <dbReference type="ARBA" id="ARBA00004141"/>
    </source>
</evidence>
<dbReference type="GO" id="GO:0016020">
    <property type="term" value="C:membrane"/>
    <property type="evidence" value="ECO:0007669"/>
    <property type="project" value="UniProtKB-SubCell"/>
</dbReference>
<feature type="transmembrane region" description="Helical" evidence="9">
    <location>
        <begin position="94"/>
        <end position="115"/>
    </location>
</feature>
<comment type="similarity">
    <text evidence="2 9">Belongs to the ADP/ATP translocase tlc family.</text>
</comment>
<dbReference type="KEGG" id="cher:DK880_00716"/>
<evidence type="ECO:0000256" key="4">
    <source>
        <dbReference type="ARBA" id="ARBA00022692"/>
    </source>
</evidence>
<accession>A0A2Z3L9J1</accession>
<dbReference type="OrthoDB" id="975242at2"/>
<dbReference type="EMBL" id="CP029619">
    <property type="protein sequence ID" value="AWN82027.1"/>
    <property type="molecule type" value="Genomic_DNA"/>
</dbReference>
<name>A0A2Z3L9J1_9BACT</name>
<organism evidence="10 11">
    <name type="scientific">Candidatus Cardinium hertigii</name>
    <dbReference type="NCBI Taxonomy" id="247481"/>
    <lineage>
        <taxon>Bacteria</taxon>
        <taxon>Pseudomonadati</taxon>
        <taxon>Bacteroidota</taxon>
        <taxon>Cytophagia</taxon>
        <taxon>Cytophagales</taxon>
        <taxon>Amoebophilaceae</taxon>
        <taxon>Candidatus Cardinium</taxon>
    </lineage>
</organism>
<evidence type="ECO:0000256" key="2">
    <source>
        <dbReference type="ARBA" id="ARBA00007127"/>
    </source>
</evidence>
<dbReference type="PANTHER" id="PTHR31187">
    <property type="match status" value="1"/>
</dbReference>
<evidence type="ECO:0000256" key="7">
    <source>
        <dbReference type="ARBA" id="ARBA00022989"/>
    </source>
</evidence>
<dbReference type="InterPro" id="IPR036259">
    <property type="entry name" value="MFS_trans_sf"/>
</dbReference>
<dbReference type="Proteomes" id="UP000245872">
    <property type="component" value="Chromosome"/>
</dbReference>
<protein>
    <recommendedName>
        <fullName evidence="9">ADP,ATP carrier protein</fullName>
    </recommendedName>
</protein>
<sequence>MTKGIVSPRAIRWLQLVFPIKKRERKKVSLLILLKFLISLVYSLLATLKDTKLVTAHHSAAEIIPIIKGAIVFPLSIAVLVLYAALFNRLKPSTLFYGTVSFFLLLILLYGFVLYPNADRLTPDAAADWLQHYTGGKQLHWVAVFRYWIHVVFFVIAELWGQIVLMLLYWSFVNSVCTLQEAKRLYALLITAGDVALLVSAPLINTYTNKYSNHDFLLTIQALIGYVAVFCLAILLIYGLANHTLGHTLSTDSIQLPRKKLQLTLWQSLKHVATSKYLASIALATVACGLSMNIVEGTCKAYLKEAFPKESDYQNFYASISFWTGVTACCFSFFLSGGILRKFGWKITARIAPLLIGAIGCFFFLMSYGRYHFPFLSDWLTSKQLILYIATLGAIHMVIAKATKYAFFDKTTQMAYIPLDPEAKIKGKAIVDLLGSRLGKAGSAWIQIALLEFFHTNSIQPLSGILFIFLCTTTICWYKAIGTIDKQMPSSTET</sequence>